<feature type="region of interest" description="Disordered" evidence="7">
    <location>
        <begin position="1"/>
        <end position="21"/>
    </location>
</feature>
<evidence type="ECO:0000313" key="10">
    <source>
        <dbReference type="EMBL" id="KAK4146615.1"/>
    </source>
</evidence>
<feature type="coiled-coil region" evidence="6">
    <location>
        <begin position="1170"/>
        <end position="1246"/>
    </location>
</feature>
<dbReference type="GO" id="GO:0005815">
    <property type="term" value="C:microtubule organizing center"/>
    <property type="evidence" value="ECO:0007669"/>
    <property type="project" value="UniProtKB-SubCell"/>
</dbReference>
<evidence type="ECO:0000259" key="8">
    <source>
        <dbReference type="Pfam" id="PF07989"/>
    </source>
</evidence>
<dbReference type="SUPFAM" id="SSF90257">
    <property type="entry name" value="Myosin rod fragments"/>
    <property type="match status" value="1"/>
</dbReference>
<dbReference type="Proteomes" id="UP001302676">
    <property type="component" value="Unassembled WGS sequence"/>
</dbReference>
<feature type="domain" description="Pericentrin/AKAP-450 centrosomal targeting" evidence="9">
    <location>
        <begin position="1300"/>
        <end position="1429"/>
    </location>
</feature>
<feature type="region of interest" description="Disordered" evidence="7">
    <location>
        <begin position="623"/>
        <end position="647"/>
    </location>
</feature>
<feature type="compositionally biased region" description="Polar residues" evidence="7">
    <location>
        <begin position="1382"/>
        <end position="1399"/>
    </location>
</feature>
<name>A0AAN6ZP75_9PEZI</name>
<evidence type="ECO:0000313" key="11">
    <source>
        <dbReference type="Proteomes" id="UP001302676"/>
    </source>
</evidence>
<evidence type="ECO:0000256" key="5">
    <source>
        <dbReference type="ARBA" id="ARBA00023212"/>
    </source>
</evidence>
<gene>
    <name evidence="10" type="ORF">C8A04DRAFT_25532</name>
</gene>
<evidence type="ECO:0000256" key="4">
    <source>
        <dbReference type="ARBA" id="ARBA00023054"/>
    </source>
</evidence>
<dbReference type="Gene3D" id="1.10.287.1490">
    <property type="match status" value="3"/>
</dbReference>
<dbReference type="PANTHER" id="PTHR43941">
    <property type="entry name" value="STRUCTURAL MAINTENANCE OF CHROMOSOMES PROTEIN 2"/>
    <property type="match status" value="1"/>
</dbReference>
<dbReference type="EMBL" id="MU853560">
    <property type="protein sequence ID" value="KAK4146615.1"/>
    <property type="molecule type" value="Genomic_DNA"/>
</dbReference>
<feature type="compositionally biased region" description="Basic and acidic residues" evidence="7">
    <location>
        <begin position="677"/>
        <end position="686"/>
    </location>
</feature>
<comment type="subcellular location">
    <subcellularLocation>
        <location evidence="1">Cytoplasm</location>
        <location evidence="1">Cytoskeleton</location>
        <location evidence="1">Microtubule organizing center</location>
    </subcellularLocation>
</comment>
<dbReference type="GeneID" id="87816215"/>
<evidence type="ECO:0000256" key="1">
    <source>
        <dbReference type="ARBA" id="ARBA00004267"/>
    </source>
</evidence>
<feature type="coiled-coil region" evidence="6">
    <location>
        <begin position="1002"/>
        <end position="1145"/>
    </location>
</feature>
<dbReference type="RefSeq" id="XP_062639986.1">
    <property type="nucleotide sequence ID" value="XM_062779602.1"/>
</dbReference>
<feature type="compositionally biased region" description="Basic and acidic residues" evidence="7">
    <location>
        <begin position="660"/>
        <end position="670"/>
    </location>
</feature>
<reference evidence="10" key="1">
    <citation type="journal article" date="2023" name="Mol. Phylogenet. Evol.">
        <title>Genome-scale phylogeny and comparative genomics of the fungal order Sordariales.</title>
        <authorList>
            <person name="Hensen N."/>
            <person name="Bonometti L."/>
            <person name="Westerberg I."/>
            <person name="Brannstrom I.O."/>
            <person name="Guillou S."/>
            <person name="Cros-Aarteil S."/>
            <person name="Calhoun S."/>
            <person name="Haridas S."/>
            <person name="Kuo A."/>
            <person name="Mondo S."/>
            <person name="Pangilinan J."/>
            <person name="Riley R."/>
            <person name="LaButti K."/>
            <person name="Andreopoulos B."/>
            <person name="Lipzen A."/>
            <person name="Chen C."/>
            <person name="Yan M."/>
            <person name="Daum C."/>
            <person name="Ng V."/>
            <person name="Clum A."/>
            <person name="Steindorff A."/>
            <person name="Ohm R.A."/>
            <person name="Martin F."/>
            <person name="Silar P."/>
            <person name="Natvig D.O."/>
            <person name="Lalanne C."/>
            <person name="Gautier V."/>
            <person name="Ament-Velasquez S.L."/>
            <person name="Kruys A."/>
            <person name="Hutchinson M.I."/>
            <person name="Powell A.J."/>
            <person name="Barry K."/>
            <person name="Miller A.N."/>
            <person name="Grigoriev I.V."/>
            <person name="Debuchy R."/>
            <person name="Gladieux P."/>
            <person name="Hiltunen Thoren M."/>
            <person name="Johannesson H."/>
        </authorList>
    </citation>
    <scope>NUCLEOTIDE SEQUENCE</scope>
    <source>
        <strain evidence="10">CBS 141.50</strain>
    </source>
</reference>
<keyword evidence="2" id="KW-0963">Cytoplasm</keyword>
<dbReference type="GO" id="GO:0000793">
    <property type="term" value="C:condensed chromosome"/>
    <property type="evidence" value="ECO:0007669"/>
    <property type="project" value="TreeGrafter"/>
</dbReference>
<keyword evidence="5" id="KW-0206">Cytoskeleton</keyword>
<feature type="compositionally biased region" description="Gly residues" evidence="7">
    <location>
        <begin position="1469"/>
        <end position="1480"/>
    </location>
</feature>
<dbReference type="GO" id="GO:0000796">
    <property type="term" value="C:condensin complex"/>
    <property type="evidence" value="ECO:0007669"/>
    <property type="project" value="TreeGrafter"/>
</dbReference>
<dbReference type="GO" id="GO:0003682">
    <property type="term" value="F:chromatin binding"/>
    <property type="evidence" value="ECO:0007669"/>
    <property type="project" value="TreeGrafter"/>
</dbReference>
<proteinExistence type="predicted"/>
<keyword evidence="3" id="KW-0597">Phosphoprotein</keyword>
<dbReference type="GO" id="GO:0007076">
    <property type="term" value="P:mitotic chromosome condensation"/>
    <property type="evidence" value="ECO:0007669"/>
    <property type="project" value="TreeGrafter"/>
</dbReference>
<dbReference type="GO" id="GO:0005737">
    <property type="term" value="C:cytoplasm"/>
    <property type="evidence" value="ECO:0007669"/>
    <property type="project" value="UniProtKB-ARBA"/>
</dbReference>
<dbReference type="InterPro" id="IPR019528">
    <property type="entry name" value="PACT_domain"/>
</dbReference>
<dbReference type="Pfam" id="PF10495">
    <property type="entry name" value="PACT_coil_coil"/>
    <property type="match status" value="1"/>
</dbReference>
<feature type="compositionally biased region" description="Low complexity" evidence="7">
    <location>
        <begin position="1367"/>
        <end position="1377"/>
    </location>
</feature>
<feature type="region of interest" description="Disordered" evidence="7">
    <location>
        <begin position="660"/>
        <end position="686"/>
    </location>
</feature>
<feature type="region of interest" description="Disordered" evidence="7">
    <location>
        <begin position="50"/>
        <end position="84"/>
    </location>
</feature>
<dbReference type="InterPro" id="IPR012943">
    <property type="entry name" value="Cnn_1N"/>
</dbReference>
<keyword evidence="11" id="KW-1185">Reference proteome</keyword>
<organism evidence="10 11">
    <name type="scientific">Dichotomopilus funicola</name>
    <dbReference type="NCBI Taxonomy" id="1934379"/>
    <lineage>
        <taxon>Eukaryota</taxon>
        <taxon>Fungi</taxon>
        <taxon>Dikarya</taxon>
        <taxon>Ascomycota</taxon>
        <taxon>Pezizomycotina</taxon>
        <taxon>Sordariomycetes</taxon>
        <taxon>Sordariomycetidae</taxon>
        <taxon>Sordariales</taxon>
        <taxon>Chaetomiaceae</taxon>
        <taxon>Dichotomopilus</taxon>
    </lineage>
</organism>
<feature type="compositionally biased region" description="Low complexity" evidence="7">
    <location>
        <begin position="774"/>
        <end position="791"/>
    </location>
</feature>
<evidence type="ECO:0000256" key="2">
    <source>
        <dbReference type="ARBA" id="ARBA00022490"/>
    </source>
</evidence>
<feature type="domain" description="Centrosomin N-terminal motif 1" evidence="8">
    <location>
        <begin position="175"/>
        <end position="248"/>
    </location>
</feature>
<dbReference type="Pfam" id="PF07989">
    <property type="entry name" value="Cnn_1N"/>
    <property type="match status" value="1"/>
</dbReference>
<comment type="caution">
    <text evidence="10">The sequence shown here is derived from an EMBL/GenBank/DDBJ whole genome shotgun (WGS) entry which is preliminary data.</text>
</comment>
<dbReference type="GO" id="GO:0000785">
    <property type="term" value="C:chromatin"/>
    <property type="evidence" value="ECO:0007669"/>
    <property type="project" value="TreeGrafter"/>
</dbReference>
<evidence type="ECO:0000256" key="6">
    <source>
        <dbReference type="SAM" id="Coils"/>
    </source>
</evidence>
<evidence type="ECO:0000259" key="9">
    <source>
        <dbReference type="Pfam" id="PF10495"/>
    </source>
</evidence>
<evidence type="ECO:0000256" key="3">
    <source>
        <dbReference type="ARBA" id="ARBA00022553"/>
    </source>
</evidence>
<protein>
    <submittedName>
        <fullName evidence="10">Uncharacterized protein</fullName>
    </submittedName>
</protein>
<keyword evidence="4 6" id="KW-0175">Coiled coil</keyword>
<accession>A0AAN6ZP75</accession>
<feature type="region of interest" description="Disordered" evidence="7">
    <location>
        <begin position="1464"/>
        <end position="1502"/>
    </location>
</feature>
<feature type="region of interest" description="Disordered" evidence="7">
    <location>
        <begin position="1367"/>
        <end position="1407"/>
    </location>
</feature>
<dbReference type="PANTHER" id="PTHR43941:SF1">
    <property type="entry name" value="STRUCTURAL MAINTENANCE OF CHROMOSOMES PROTEIN 2"/>
    <property type="match status" value="1"/>
</dbReference>
<evidence type="ECO:0000256" key="7">
    <source>
        <dbReference type="SAM" id="MobiDB-lite"/>
    </source>
</evidence>
<reference evidence="10" key="2">
    <citation type="submission" date="2023-05" db="EMBL/GenBank/DDBJ databases">
        <authorList>
            <consortium name="Lawrence Berkeley National Laboratory"/>
            <person name="Steindorff A."/>
            <person name="Hensen N."/>
            <person name="Bonometti L."/>
            <person name="Westerberg I."/>
            <person name="Brannstrom I.O."/>
            <person name="Guillou S."/>
            <person name="Cros-Aarteil S."/>
            <person name="Calhoun S."/>
            <person name="Haridas S."/>
            <person name="Kuo A."/>
            <person name="Mondo S."/>
            <person name="Pangilinan J."/>
            <person name="Riley R."/>
            <person name="Labutti K."/>
            <person name="Andreopoulos B."/>
            <person name="Lipzen A."/>
            <person name="Chen C."/>
            <person name="Yanf M."/>
            <person name="Daum C."/>
            <person name="Ng V."/>
            <person name="Clum A."/>
            <person name="Ohm R."/>
            <person name="Martin F."/>
            <person name="Silar P."/>
            <person name="Natvig D."/>
            <person name="Lalanne C."/>
            <person name="Gautier V."/>
            <person name="Ament-Velasquez S.L."/>
            <person name="Kruys A."/>
            <person name="Hutchinson M.I."/>
            <person name="Powell A.J."/>
            <person name="Barry K."/>
            <person name="Miller A.N."/>
            <person name="Grigoriev I.V."/>
            <person name="Debuchy R."/>
            <person name="Gladieux P."/>
            <person name="Thoren M.H."/>
            <person name="Johannesson H."/>
        </authorList>
    </citation>
    <scope>NUCLEOTIDE SEQUENCE</scope>
    <source>
        <strain evidence="10">CBS 141.50</strain>
    </source>
</reference>
<sequence>MVQPAVDGLDTPRTNVGDATYLNRQPDFDISQELSFQTPSKDANLLQQMRNGGRPSLKTPRGSRAPFNDRRNLPTGLGGPEFTPLLKSATRNSVRRFGVGKENGRATPGFLSKIDESMTPIPAGEISMFGASHNTSSFLGSTPLPEVDTSSVASTPLVMKRREGKGPLEDGNQLSLREQENVIDKIEKENFGLKLKIHFLEEALRKAGPGFSEAALKENTELKVDKVTMQRELQRYKKHLTSAEKDLESYRHQMLELQEKAKKKYADENQRAEIERLRQQLEEKDAEIDNLQQQLDDRGDENDKVEKLRDEIGDLEADLRRKDDVITQHEDEIEELREKVDDAEDQLKDTQRRMVELEEKAQDGDRLQEARDTIEDLEANVRRFEQQVQEMREKLENANAEKDRAEEDLEELQEEMANKSVVTKGLSRQVEEKVARLQLEADKAREACASLEEVRSAQQKEMDGLRAKLKDAREERDSAERIRLSLEARADEDQGSWRREVEESRRQLKEARLERDAAEHNRLTLQSKLEQAQADLNLRNDEKALLQTRHDALTSESTSLQREVSKLKHSIAELEGNLEQERQHALTIEQDIRSQFRAEIDRLNDEVSDLQAECRERDNLYDNDSEKWESERNNLVSERDRAEERAAGLQRTIDKLRDTEGALSSKESKLQDALQSEAERHKKDQSMLRAQIDRLQLDLSSRQGMLEDLRNEVSSVRDELRQTQLEYEAQRDKVQSLEDEVEILQATIDEESEKARSELDRAQQECDRLRQQLSSVRATADSARASSTASRESARQTDETVARLRSQLAEATEKVTKLTEERRGLQDRSSDLSTELRSVRVSLEAIKAERNQLEAEIDRLNDQGGDTFKDDQERLDLRVAKTKLETELRRLKEENKSLAARRREVEESLEKEIGKAAAEEDRLSDEIRELQTRLRDSSSDNAEHLALRRTIRELERRVEEYETQLAASQNPLNGGDGNSELSLLQRELSTARKKEIDQLKHDASQKDTIKALKRQISDLERKAHEAALDRFGSSPSSHYGSAQKAEISELRHQLSAAKQSVHDMKRSLREAERKASASEQELQKHLDEFEDEKLVLEQALEDAETAAEESAVAHEETLKKYKQKLEKYRRERDELAAAVRDTQRNGNHHSANSSVTEMPLEERRDLHQMLRESQLTADKLDRELRDHREALEELVGVETTLRKKLERARSERAAYRASAEKLHKDFKRLKTEKDRAVAEAAEAAAANEERALVVRASKMSKSGGHGVDTDAIIRAAEAAEKRHEKEIRGMVMQMEWLKACWDREAKLRSDAAYAKQYLMMQLQVRDACNKADLAIINRIRAEIKPPSSRSPSSSAITQHNHYPLRQQQKQLQLEPAQPTSPSPTAKNQLVPYSSSSQQQKNRRTAKANWHLALTTARCISRMRIGARAWARHDRTRQRLADCFEGMQREERIRRMRDVWRGEVARKVGSGSGSGSRGGSSGSESGNRIRGKKEVGDVDGLGC</sequence>
<feature type="region of interest" description="Disordered" evidence="7">
    <location>
        <begin position="772"/>
        <end position="800"/>
    </location>
</feature>